<evidence type="ECO:0000313" key="3">
    <source>
        <dbReference type="Proteomes" id="UP001155182"/>
    </source>
</evidence>
<dbReference type="PROSITE" id="PS51257">
    <property type="entry name" value="PROKAR_LIPOPROTEIN"/>
    <property type="match status" value="1"/>
</dbReference>
<dbReference type="PANTHER" id="PTHR41339:SF1">
    <property type="entry name" value="SECRETED PROTEIN"/>
    <property type="match status" value="1"/>
</dbReference>
<proteinExistence type="predicted"/>
<sequence length="454" mass="47055">MKKKHLLAILTLGIGALGFASCSSSNDDPTPEPPIVNQEITGEITQSITYKRGSYVLKGFVYIKNGATVTFEPGSVIKGDKDSKATIIVTRGGKLVANGTESDPIVFTSSQPAGQRAPGDWGGIILLGKAPINITGGEGIIEGGVDNVTGDGKYGGSDAADNSGSLKYVRIEYPGIAFQPGNEINGLTCGGVGSGTTLEHIQVSFSGDDSFEFFGGTVNAKYLVSVHATDDNFDFDNGFSGKLQFIVAQQDPAYADNAGTGASNGIESDNDANGTTNAPLTRPVISNMTLIGANSTANTHHAAGNHWRRSSKLVVRNSVITGFATTGVIIESDNTAASLKDGSSEFKNNLVFGIAKPYGVKSTTAATYVDDAALASALALLGNTALTAAADAGIEDAFNQTAPNFLLKSASVAKTGASFTGLDSFFTQVNYKGAFDTTNWTSGWANFNPQATTY</sequence>
<comment type="caution">
    <text evidence="2">The sequence shown here is derived from an EMBL/GenBank/DDBJ whole genome shotgun (WGS) entry which is preliminary data.</text>
</comment>
<keyword evidence="3" id="KW-1185">Reference proteome</keyword>
<dbReference type="RefSeq" id="WP_252585956.1">
    <property type="nucleotide sequence ID" value="NZ_JAMWYS010000009.1"/>
</dbReference>
<evidence type="ECO:0000313" key="2">
    <source>
        <dbReference type="EMBL" id="MCO4291722.1"/>
    </source>
</evidence>
<feature type="chain" id="PRO_5040880247" description="T9SS C-terminal target domain-containing protein" evidence="1">
    <location>
        <begin position="21"/>
        <end position="454"/>
    </location>
</feature>
<protein>
    <recommendedName>
        <fullName evidence="4">T9SS C-terminal target domain-containing protein</fullName>
    </recommendedName>
</protein>
<dbReference type="EMBL" id="JAMWYS010000009">
    <property type="protein sequence ID" value="MCO4291722.1"/>
    <property type="molecule type" value="Genomic_DNA"/>
</dbReference>
<name>A0A9X2EZ56_9SPHI</name>
<evidence type="ECO:0000256" key="1">
    <source>
        <dbReference type="SAM" id="SignalP"/>
    </source>
</evidence>
<dbReference type="AlphaFoldDB" id="A0A9X2EZ56"/>
<keyword evidence="1" id="KW-0732">Signal</keyword>
<dbReference type="PANTHER" id="PTHR41339">
    <property type="entry name" value="LIPL48"/>
    <property type="match status" value="1"/>
</dbReference>
<gene>
    <name evidence="2" type="ORF">NF867_02460</name>
</gene>
<reference evidence="2" key="1">
    <citation type="submission" date="2022-06" db="EMBL/GenBank/DDBJ databases">
        <title>Solitalea sp. MAHUQ-68 isolated from rhizospheric soil.</title>
        <authorList>
            <person name="Huq M.A."/>
        </authorList>
    </citation>
    <scope>NUCLEOTIDE SEQUENCE</scope>
    <source>
        <strain evidence="2">MAHUQ-68</strain>
    </source>
</reference>
<accession>A0A9X2EZ56</accession>
<dbReference type="Proteomes" id="UP001155182">
    <property type="component" value="Unassembled WGS sequence"/>
</dbReference>
<evidence type="ECO:0008006" key="4">
    <source>
        <dbReference type="Google" id="ProtNLM"/>
    </source>
</evidence>
<organism evidence="2 3">
    <name type="scientific">Solitalea agri</name>
    <dbReference type="NCBI Taxonomy" id="2953739"/>
    <lineage>
        <taxon>Bacteria</taxon>
        <taxon>Pseudomonadati</taxon>
        <taxon>Bacteroidota</taxon>
        <taxon>Sphingobacteriia</taxon>
        <taxon>Sphingobacteriales</taxon>
        <taxon>Sphingobacteriaceae</taxon>
        <taxon>Solitalea</taxon>
    </lineage>
</organism>
<feature type="signal peptide" evidence="1">
    <location>
        <begin position="1"/>
        <end position="20"/>
    </location>
</feature>